<dbReference type="EMBL" id="PP130629">
    <property type="protein sequence ID" value="XAO13441.1"/>
    <property type="molecule type" value="Genomic_DNA"/>
</dbReference>
<reference evidence="2" key="1">
    <citation type="submission" date="2024-01" db="EMBL/GenBank/DDBJ databases">
        <title>Genomic and biogeographic characterisation of Mantoniella tinhauana virus 1, the first discovered Mantoniella-infecting prasinovirus.</title>
        <authorList>
            <person name="Rey Redondo E."/>
            <person name="Yung C.C.M."/>
        </authorList>
    </citation>
    <scope>NUCLEOTIDE SEQUENCE</scope>
    <source>
        <strain evidence="2">Lau Fau Shan</strain>
    </source>
</reference>
<name>A0AB38ZM93_9VIRU</name>
<feature type="transmembrane region" description="Helical" evidence="1">
    <location>
        <begin position="48"/>
        <end position="66"/>
    </location>
</feature>
<proteinExistence type="predicted"/>
<accession>A0AB38ZM93</accession>
<feature type="transmembrane region" description="Helical" evidence="1">
    <location>
        <begin position="18"/>
        <end position="36"/>
    </location>
</feature>
<sequence>MIQEITKADSKSDALTEFLTFVLMLLISTFILRIVWNRSLVKHITVLKPINTLLDAFILSIGISVIRGL</sequence>
<organism evidence="2">
    <name type="scientific">Mantoniella tinhauana virus 1</name>
    <dbReference type="NCBI Taxonomy" id="3111543"/>
    <lineage>
        <taxon>Viruses</taxon>
    </lineage>
</organism>
<evidence type="ECO:0000313" key="2">
    <source>
        <dbReference type="EMBL" id="XAO13441.1"/>
    </source>
</evidence>
<keyword evidence="1" id="KW-0472">Membrane</keyword>
<keyword evidence="1" id="KW-0812">Transmembrane</keyword>
<keyword evidence="1" id="KW-1133">Transmembrane helix</keyword>
<protein>
    <submittedName>
        <fullName evidence="2">Uncharacterized protein</fullName>
    </submittedName>
</protein>
<evidence type="ECO:0000256" key="1">
    <source>
        <dbReference type="SAM" id="Phobius"/>
    </source>
</evidence>